<dbReference type="AlphaFoldDB" id="A0A9P9L601"/>
<reference evidence="1" key="1">
    <citation type="journal article" date="2021" name="Nat. Commun.">
        <title>Genetic determinants of endophytism in the Arabidopsis root mycobiome.</title>
        <authorList>
            <person name="Mesny F."/>
            <person name="Miyauchi S."/>
            <person name="Thiergart T."/>
            <person name="Pickel B."/>
            <person name="Atanasova L."/>
            <person name="Karlsson M."/>
            <person name="Huettel B."/>
            <person name="Barry K.W."/>
            <person name="Haridas S."/>
            <person name="Chen C."/>
            <person name="Bauer D."/>
            <person name="Andreopoulos W."/>
            <person name="Pangilinan J."/>
            <person name="LaButti K."/>
            <person name="Riley R."/>
            <person name="Lipzen A."/>
            <person name="Clum A."/>
            <person name="Drula E."/>
            <person name="Henrissat B."/>
            <person name="Kohler A."/>
            <person name="Grigoriev I.V."/>
            <person name="Martin F.M."/>
            <person name="Hacquard S."/>
        </authorList>
    </citation>
    <scope>NUCLEOTIDE SEQUENCE</scope>
    <source>
        <strain evidence="1">FSSC 5 MPI-SDFR-AT-0091</strain>
    </source>
</reference>
<dbReference type="Proteomes" id="UP000736672">
    <property type="component" value="Unassembled WGS sequence"/>
</dbReference>
<evidence type="ECO:0000313" key="2">
    <source>
        <dbReference type="Proteomes" id="UP000736672"/>
    </source>
</evidence>
<name>A0A9P9L601_FUSSL</name>
<organism evidence="1 2">
    <name type="scientific">Fusarium solani</name>
    <name type="common">Filamentous fungus</name>
    <dbReference type="NCBI Taxonomy" id="169388"/>
    <lineage>
        <taxon>Eukaryota</taxon>
        <taxon>Fungi</taxon>
        <taxon>Dikarya</taxon>
        <taxon>Ascomycota</taxon>
        <taxon>Pezizomycotina</taxon>
        <taxon>Sordariomycetes</taxon>
        <taxon>Hypocreomycetidae</taxon>
        <taxon>Hypocreales</taxon>
        <taxon>Nectriaceae</taxon>
        <taxon>Fusarium</taxon>
        <taxon>Fusarium solani species complex</taxon>
    </lineage>
</organism>
<evidence type="ECO:0000313" key="1">
    <source>
        <dbReference type="EMBL" id="KAH7274858.1"/>
    </source>
</evidence>
<dbReference type="OrthoDB" id="412402at2759"/>
<accession>A0A9P9L601</accession>
<dbReference type="EMBL" id="JAGTJS010000001">
    <property type="protein sequence ID" value="KAH7274858.1"/>
    <property type="molecule type" value="Genomic_DNA"/>
</dbReference>
<sequence length="350" mass="39322">MSSSRPLFKPCFNAAIELIQGWDAPFEFCHHISNDQDKTCSFLKTDSSKYTTSGTVSLIGPNFDLADVAAGLPGLEAMPDALPYKGGDVIAEDFHHVELEVGIQGGIRNGAANILAKKMATLVMVLEESLLLKLVAPSRGRRIMHPVSKESNVVKGPWPQGGAVNSDYDSHVPPIAAMKPAAWNNRDPEHICRILSKTPELPRNWAQLPTSDPVFARPVDREQGRTWFCFRHLQTTFEYTLLRNWVEVIARIVELALAGPDEYKRCLEAIFRIQHDADQGGVTWEQLMTHVLKLEHRIQDWRDQLARYERGEIIAGLSEDGLLPKRMGPYYSQKEDNTALLARLRAKYPV</sequence>
<keyword evidence="2" id="KW-1185">Reference proteome</keyword>
<proteinExistence type="predicted"/>
<protein>
    <submittedName>
        <fullName evidence="1">Uncharacterized protein</fullName>
    </submittedName>
</protein>
<comment type="caution">
    <text evidence="1">The sequence shown here is derived from an EMBL/GenBank/DDBJ whole genome shotgun (WGS) entry which is preliminary data.</text>
</comment>
<gene>
    <name evidence="1" type="ORF">B0J15DRAFT_457070</name>
</gene>